<sequence>MSNINSINDCSVLDLPQLGNRKGHITHINNNIEVPFAIKRVFYIYDIPGGVSRGAHAHKTCHQFLTAVSGAFEVLLDDGSNEKKIMLNRPYYGLHIPPGIWALEMNFSSGSVCLALVSHLFDEGDYIRDYDSYLKWRTS</sequence>
<dbReference type="InterPro" id="IPR008894">
    <property type="entry name" value="QdtA_cupin_dom"/>
</dbReference>
<comment type="caution">
    <text evidence="2">The sequence shown here is derived from an EMBL/GenBank/DDBJ whole genome shotgun (WGS) entry which is preliminary data.</text>
</comment>
<protein>
    <submittedName>
        <fullName evidence="2">WxcM-like domain-containing protein</fullName>
    </submittedName>
</protein>
<gene>
    <name evidence="2" type="ORF">G3570_08635</name>
</gene>
<evidence type="ECO:0000313" key="3">
    <source>
        <dbReference type="Proteomes" id="UP000473278"/>
    </source>
</evidence>
<keyword evidence="3" id="KW-1185">Reference proteome</keyword>
<dbReference type="AlphaFoldDB" id="A0A6M1T1R6"/>
<dbReference type="SUPFAM" id="SSF51182">
    <property type="entry name" value="RmlC-like cupins"/>
    <property type="match status" value="1"/>
</dbReference>
<dbReference type="InterPro" id="IPR011051">
    <property type="entry name" value="RmlC_Cupin_sf"/>
</dbReference>
<dbReference type="EMBL" id="JAALLT010000003">
    <property type="protein sequence ID" value="NGP76697.1"/>
    <property type="molecule type" value="Genomic_DNA"/>
</dbReference>
<feature type="domain" description="Sugar 3,4-ketoisomerase QdtA cupin" evidence="1">
    <location>
        <begin position="9"/>
        <end position="136"/>
    </location>
</feature>
<evidence type="ECO:0000259" key="1">
    <source>
        <dbReference type="Pfam" id="PF05523"/>
    </source>
</evidence>
<proteinExistence type="predicted"/>
<dbReference type="CDD" id="cd20292">
    <property type="entry name" value="cupin_QdtA-like"/>
    <property type="match status" value="1"/>
</dbReference>
<organism evidence="2 3">
    <name type="scientific">Halalkalibaculum roseum</name>
    <dbReference type="NCBI Taxonomy" id="2709311"/>
    <lineage>
        <taxon>Bacteria</taxon>
        <taxon>Pseudomonadati</taxon>
        <taxon>Balneolota</taxon>
        <taxon>Balneolia</taxon>
        <taxon>Balneolales</taxon>
        <taxon>Balneolaceae</taxon>
        <taxon>Halalkalibaculum</taxon>
    </lineage>
</organism>
<dbReference type="RefSeq" id="WP_165141367.1">
    <property type="nucleotide sequence ID" value="NZ_JAALLT010000003.1"/>
</dbReference>
<reference evidence="2 3" key="1">
    <citation type="submission" date="2020-02" db="EMBL/GenBank/DDBJ databases">
        <title>Balneolaceae bacterium YR4-1, complete genome.</title>
        <authorList>
            <person name="Li Y."/>
            <person name="Wu S."/>
        </authorList>
    </citation>
    <scope>NUCLEOTIDE SEQUENCE [LARGE SCALE GENOMIC DNA]</scope>
    <source>
        <strain evidence="2 3">YR4-1</strain>
    </source>
</reference>
<dbReference type="Pfam" id="PF05523">
    <property type="entry name" value="FdtA"/>
    <property type="match status" value="1"/>
</dbReference>
<dbReference type="Gene3D" id="2.60.120.10">
    <property type="entry name" value="Jelly Rolls"/>
    <property type="match status" value="1"/>
</dbReference>
<accession>A0A6M1T1R6</accession>
<dbReference type="InterPro" id="IPR014710">
    <property type="entry name" value="RmlC-like_jellyroll"/>
</dbReference>
<name>A0A6M1T1R6_9BACT</name>
<evidence type="ECO:0000313" key="2">
    <source>
        <dbReference type="EMBL" id="NGP76697.1"/>
    </source>
</evidence>
<dbReference type="Proteomes" id="UP000473278">
    <property type="component" value="Unassembled WGS sequence"/>
</dbReference>